<feature type="binding site" evidence="11">
    <location>
        <begin position="20"/>
        <end position="27"/>
    </location>
    <ligand>
        <name>ATP</name>
        <dbReference type="ChEBI" id="CHEBI:30616"/>
    </ligand>
</feature>
<evidence type="ECO:0000256" key="6">
    <source>
        <dbReference type="ARBA" id="ARBA00023125"/>
    </source>
</evidence>
<gene>
    <name evidence="14" type="ORF">FYZ43_01350</name>
</gene>
<keyword evidence="4 11" id="KW-0347">Helicase</keyword>
<evidence type="ECO:0000256" key="3">
    <source>
        <dbReference type="ARBA" id="ARBA00022801"/>
    </source>
</evidence>
<dbReference type="PROSITE" id="PS51198">
    <property type="entry name" value="UVRD_HELICASE_ATP_BIND"/>
    <property type="match status" value="1"/>
</dbReference>
<dbReference type="AlphaFoldDB" id="A0ABD4TT58"/>
<dbReference type="Gene3D" id="3.40.50.300">
    <property type="entry name" value="P-loop containing nucleotide triphosphate hydrolases"/>
    <property type="match status" value="2"/>
</dbReference>
<comment type="caution">
    <text evidence="14">The sequence shown here is derived from an EMBL/GenBank/DDBJ whole genome shotgun (WGS) entry which is preliminary data.</text>
</comment>
<evidence type="ECO:0000256" key="12">
    <source>
        <dbReference type="SAM" id="MobiDB-lite"/>
    </source>
</evidence>
<comment type="catalytic activity">
    <reaction evidence="10">
        <text>ATP + H2O = ADP + phosphate + H(+)</text>
        <dbReference type="Rhea" id="RHEA:13065"/>
        <dbReference type="ChEBI" id="CHEBI:15377"/>
        <dbReference type="ChEBI" id="CHEBI:15378"/>
        <dbReference type="ChEBI" id="CHEBI:30616"/>
        <dbReference type="ChEBI" id="CHEBI:43474"/>
        <dbReference type="ChEBI" id="CHEBI:456216"/>
        <dbReference type="EC" id="5.6.2.4"/>
    </reaction>
</comment>
<evidence type="ECO:0000256" key="1">
    <source>
        <dbReference type="ARBA" id="ARBA00009922"/>
    </source>
</evidence>
<evidence type="ECO:0000313" key="14">
    <source>
        <dbReference type="EMBL" id="MCU9968090.1"/>
    </source>
</evidence>
<keyword evidence="7" id="KW-0413">Isomerase</keyword>
<dbReference type="PANTHER" id="PTHR11070">
    <property type="entry name" value="UVRD / RECB / PCRA DNA HELICASE FAMILY MEMBER"/>
    <property type="match status" value="1"/>
</dbReference>
<proteinExistence type="inferred from homology"/>
<feature type="region of interest" description="Disordered" evidence="12">
    <location>
        <begin position="336"/>
        <end position="355"/>
    </location>
</feature>
<dbReference type="GO" id="GO:0005524">
    <property type="term" value="F:ATP binding"/>
    <property type="evidence" value="ECO:0007669"/>
    <property type="project" value="UniProtKB-UniRule"/>
</dbReference>
<name>A0ABD4TT58_9ACTO</name>
<evidence type="ECO:0000256" key="11">
    <source>
        <dbReference type="PROSITE-ProRule" id="PRU00560"/>
    </source>
</evidence>
<dbReference type="InterPro" id="IPR013986">
    <property type="entry name" value="DExx_box_DNA_helicase_dom_sf"/>
</dbReference>
<evidence type="ECO:0000256" key="9">
    <source>
        <dbReference type="ARBA" id="ARBA00034808"/>
    </source>
</evidence>
<evidence type="ECO:0000256" key="8">
    <source>
        <dbReference type="ARBA" id="ARBA00034617"/>
    </source>
</evidence>
<feature type="domain" description="UvrD-like helicase ATP-binding" evidence="13">
    <location>
        <begin position="1"/>
        <end position="266"/>
    </location>
</feature>
<evidence type="ECO:0000259" key="13">
    <source>
        <dbReference type="PROSITE" id="PS51198"/>
    </source>
</evidence>
<organism evidence="14 15">
    <name type="scientific">Mobiluncus mulieris</name>
    <dbReference type="NCBI Taxonomy" id="2052"/>
    <lineage>
        <taxon>Bacteria</taxon>
        <taxon>Bacillati</taxon>
        <taxon>Actinomycetota</taxon>
        <taxon>Actinomycetes</taxon>
        <taxon>Actinomycetales</taxon>
        <taxon>Actinomycetaceae</taxon>
        <taxon>Mobiluncus</taxon>
    </lineage>
</organism>
<dbReference type="Gene3D" id="1.10.10.160">
    <property type="match status" value="1"/>
</dbReference>
<reference evidence="14 15" key="1">
    <citation type="submission" date="2019-08" db="EMBL/GenBank/DDBJ databases">
        <title>Comparison of rpoB and gyrB Sequences from Mobiluncus Species and Development of a Multiplex PCR Method for Clinical Detection of Mobiluncus curtisii and Mobiluncus mulieris.</title>
        <authorList>
            <person name="Yang L."/>
            <person name="Shen Y."/>
            <person name="Xu G."/>
            <person name="Shu L.-B."/>
            <person name="Hu J."/>
            <person name="Zhang R."/>
            <person name="Wang Y."/>
            <person name="Zhou H.-W."/>
            <person name="Zhang X."/>
        </authorList>
    </citation>
    <scope>NUCLEOTIDE SEQUENCE [LARGE SCALE GENOMIC DNA]</scope>
    <source>
        <strain evidence="14 15">M26</strain>
    </source>
</reference>
<comment type="similarity">
    <text evidence="1">Belongs to the helicase family. UvrD subfamily.</text>
</comment>
<dbReference type="GO" id="GO:0016787">
    <property type="term" value="F:hydrolase activity"/>
    <property type="evidence" value="ECO:0007669"/>
    <property type="project" value="UniProtKB-UniRule"/>
</dbReference>
<keyword evidence="6" id="KW-0238">DNA-binding</keyword>
<evidence type="ECO:0000256" key="5">
    <source>
        <dbReference type="ARBA" id="ARBA00022840"/>
    </source>
</evidence>
<dbReference type="Pfam" id="PF00580">
    <property type="entry name" value="UvrD-helicase"/>
    <property type="match status" value="1"/>
</dbReference>
<dbReference type="InterPro" id="IPR000212">
    <property type="entry name" value="DNA_helicase_UvrD/REP"/>
</dbReference>
<sequence length="420" mass="46324">MTQEQEAVCASTADRVRVLAGGGTGKTHTMVNFARLNPDRCLMIAYTNANVGVFQQRISSPLVEVCTADSLALGILREHPDFQIPRIDRPQAVDRLAGECLAGAFIPNTAGNRKILISAMDYMLARLYSLEGFTSSSSSLPAANLAELVETLFSKLAKNRLATFNIWEYLAVYLLESDPVFLARQSKRWATIIVDEAQDITPLLARLIKLLSGSSRLVIVGDPCQEIFCYSGAGISWFTDPGWEEYHLTTCFRSAPEILEVVNRTRTDGLIITPANPDVSGTVERWDYQPGKRDWDDFFASEISSTLEAGTVAVLADTHAELDTVAEILEDHEIPYLHNNPNESDATPASRRPKEGMVTLSTIHSAKGMEWDSVHVAGMGSLVHPTVLAGRQERNMQHVAVSRPRTHLSMYFQEGATRNV</sequence>
<keyword evidence="3 11" id="KW-0378">Hydrolase</keyword>
<evidence type="ECO:0000256" key="2">
    <source>
        <dbReference type="ARBA" id="ARBA00022741"/>
    </source>
</evidence>
<dbReference type="GO" id="GO:0003677">
    <property type="term" value="F:DNA binding"/>
    <property type="evidence" value="ECO:0007669"/>
    <property type="project" value="UniProtKB-KW"/>
</dbReference>
<dbReference type="InterPro" id="IPR014017">
    <property type="entry name" value="DNA_helicase_UvrD-like_C"/>
</dbReference>
<dbReference type="SUPFAM" id="SSF52540">
    <property type="entry name" value="P-loop containing nucleoside triphosphate hydrolases"/>
    <property type="match status" value="1"/>
</dbReference>
<dbReference type="Proteomes" id="UP001209486">
    <property type="component" value="Unassembled WGS sequence"/>
</dbReference>
<dbReference type="InterPro" id="IPR027417">
    <property type="entry name" value="P-loop_NTPase"/>
</dbReference>
<keyword evidence="2 11" id="KW-0547">Nucleotide-binding</keyword>
<dbReference type="EMBL" id="VSZY01000001">
    <property type="protein sequence ID" value="MCU9968090.1"/>
    <property type="molecule type" value="Genomic_DNA"/>
</dbReference>
<evidence type="ECO:0000256" key="10">
    <source>
        <dbReference type="ARBA" id="ARBA00048988"/>
    </source>
</evidence>
<dbReference type="RefSeq" id="WP_169771056.1">
    <property type="nucleotide sequence ID" value="NZ_JABCUP010000005.1"/>
</dbReference>
<evidence type="ECO:0000256" key="7">
    <source>
        <dbReference type="ARBA" id="ARBA00023235"/>
    </source>
</evidence>
<dbReference type="InterPro" id="IPR014016">
    <property type="entry name" value="UvrD-like_ATP-bd"/>
</dbReference>
<dbReference type="GO" id="GO:0043138">
    <property type="term" value="F:3'-5' DNA helicase activity"/>
    <property type="evidence" value="ECO:0007669"/>
    <property type="project" value="UniProtKB-EC"/>
</dbReference>
<keyword evidence="5 11" id="KW-0067">ATP-binding</keyword>
<protein>
    <recommendedName>
        <fullName evidence="9">DNA 3'-5' helicase</fullName>
        <ecNumber evidence="9">5.6.2.4</ecNumber>
    </recommendedName>
</protein>
<accession>A0ABD4TT58</accession>
<dbReference type="EC" id="5.6.2.4" evidence="9"/>
<evidence type="ECO:0000313" key="15">
    <source>
        <dbReference type="Proteomes" id="UP001209486"/>
    </source>
</evidence>
<evidence type="ECO:0000256" key="4">
    <source>
        <dbReference type="ARBA" id="ARBA00022806"/>
    </source>
</evidence>
<dbReference type="PANTHER" id="PTHR11070:SF2">
    <property type="entry name" value="ATP-DEPENDENT DNA HELICASE SRS2"/>
    <property type="match status" value="1"/>
</dbReference>
<dbReference type="Pfam" id="PF13361">
    <property type="entry name" value="UvrD_C"/>
    <property type="match status" value="1"/>
</dbReference>
<comment type="catalytic activity">
    <reaction evidence="8">
        <text>Couples ATP hydrolysis with the unwinding of duplex DNA by translocating in the 3'-5' direction.</text>
        <dbReference type="EC" id="5.6.2.4"/>
    </reaction>
</comment>